<sequence length="287" mass="32915">MAPTRIYQKCEEPEQTISSNLSTQTAAGFPLKYCKCASEKTHVLILYILNGLSFLLWIILLSLASKYSEMASELEQLRNNQTVLRANGSNMENQLKALHSKNSAYGLKLNESLTMLVNHKELLKGVDNKMGNLETEARKLRDNTFKLTDALYKINASACRVCPEGWLLNKGHCYHFRTMSKHWSFAKTSCEEEDSQLIIINDEEEQKFLDSQKNSKSYWIGLHDISSENKFIWVDNSSPSYTHWNPREPNNYGHGEDCVEMTSSGFWNDRECGSTTDGWICEKPWQC</sequence>
<dbReference type="Proteomes" id="UP001652642">
    <property type="component" value="Chromosome 2"/>
</dbReference>
<evidence type="ECO:0000256" key="6">
    <source>
        <dbReference type="SAM" id="Phobius"/>
    </source>
</evidence>
<accession>A0ABM2NUJ3</accession>
<dbReference type="SMART" id="SM00034">
    <property type="entry name" value="CLECT"/>
    <property type="match status" value="1"/>
</dbReference>
<evidence type="ECO:0000256" key="1">
    <source>
        <dbReference type="ARBA" id="ARBA00004613"/>
    </source>
</evidence>
<keyword evidence="4" id="KW-1015">Disulfide bond</keyword>
<keyword evidence="6" id="KW-0472">Membrane</keyword>
<dbReference type="Gene3D" id="3.10.100.10">
    <property type="entry name" value="Mannose-Binding Protein A, subunit A"/>
    <property type="match status" value="1"/>
</dbReference>
<dbReference type="InterPro" id="IPR033989">
    <property type="entry name" value="CD209-like_CTLD"/>
</dbReference>
<dbReference type="GeneID" id="110080405"/>
<evidence type="ECO:0000256" key="5">
    <source>
        <dbReference type="SAM" id="Coils"/>
    </source>
</evidence>
<reference evidence="9" key="2">
    <citation type="submission" date="2025-08" db="UniProtKB">
        <authorList>
            <consortium name="RefSeq"/>
        </authorList>
    </citation>
    <scope>IDENTIFICATION</scope>
</reference>
<dbReference type="PROSITE" id="PS00615">
    <property type="entry name" value="C_TYPE_LECTIN_1"/>
    <property type="match status" value="1"/>
</dbReference>
<name>A0ABM2NUJ3_9SAUR</name>
<keyword evidence="2" id="KW-0964">Secreted</keyword>
<feature type="transmembrane region" description="Helical" evidence="6">
    <location>
        <begin position="44"/>
        <end position="64"/>
    </location>
</feature>
<keyword evidence="5" id="KW-0175">Coiled coil</keyword>
<keyword evidence="3" id="KW-0430">Lectin</keyword>
<feature type="domain" description="C-type lectin" evidence="7">
    <location>
        <begin position="169"/>
        <end position="272"/>
    </location>
</feature>
<dbReference type="SUPFAM" id="SSF56436">
    <property type="entry name" value="C-type lectin-like"/>
    <property type="match status" value="1"/>
</dbReference>
<proteinExistence type="predicted"/>
<evidence type="ECO:0000256" key="4">
    <source>
        <dbReference type="ARBA" id="ARBA00023157"/>
    </source>
</evidence>
<dbReference type="InterPro" id="IPR001304">
    <property type="entry name" value="C-type_lectin-like"/>
</dbReference>
<dbReference type="InterPro" id="IPR016187">
    <property type="entry name" value="CTDL_fold"/>
</dbReference>
<dbReference type="CDD" id="cd03590">
    <property type="entry name" value="CLECT_DC-SIGN_like"/>
    <property type="match status" value="1"/>
</dbReference>
<comment type="subcellular location">
    <subcellularLocation>
        <location evidence="1">Secreted</location>
    </subcellularLocation>
</comment>
<dbReference type="PROSITE" id="PS50041">
    <property type="entry name" value="C_TYPE_LECTIN_2"/>
    <property type="match status" value="1"/>
</dbReference>
<evidence type="ECO:0000313" key="8">
    <source>
        <dbReference type="Proteomes" id="UP001652642"/>
    </source>
</evidence>
<dbReference type="InterPro" id="IPR050111">
    <property type="entry name" value="C-type_lectin/snaclec_domain"/>
</dbReference>
<dbReference type="Pfam" id="PF00059">
    <property type="entry name" value="Lectin_C"/>
    <property type="match status" value="1"/>
</dbReference>
<evidence type="ECO:0000259" key="7">
    <source>
        <dbReference type="PROSITE" id="PS50041"/>
    </source>
</evidence>
<dbReference type="PANTHER" id="PTHR22803">
    <property type="entry name" value="MANNOSE, PHOSPHOLIPASE, LECTIN RECEPTOR RELATED"/>
    <property type="match status" value="1"/>
</dbReference>
<evidence type="ECO:0000313" key="9">
    <source>
        <dbReference type="RefSeq" id="XP_020651942.2"/>
    </source>
</evidence>
<protein>
    <submittedName>
        <fullName evidence="9">CD209 antigen-like protein C</fullName>
    </submittedName>
</protein>
<keyword evidence="8" id="KW-1185">Reference proteome</keyword>
<reference evidence="8" key="1">
    <citation type="submission" date="2025-05" db="UniProtKB">
        <authorList>
            <consortium name="RefSeq"/>
        </authorList>
    </citation>
    <scope>NUCLEOTIDE SEQUENCE [LARGE SCALE GENOMIC DNA]</scope>
</reference>
<dbReference type="InterPro" id="IPR018378">
    <property type="entry name" value="C-type_lectin_CS"/>
</dbReference>
<keyword evidence="6" id="KW-1133">Transmembrane helix</keyword>
<dbReference type="RefSeq" id="XP_020651942.2">
    <property type="nucleotide sequence ID" value="XM_020796283.2"/>
</dbReference>
<keyword evidence="6" id="KW-0812">Transmembrane</keyword>
<evidence type="ECO:0000256" key="3">
    <source>
        <dbReference type="ARBA" id="ARBA00022734"/>
    </source>
</evidence>
<gene>
    <name evidence="9" type="primary">LOC110080405</name>
</gene>
<organism evidence="8 9">
    <name type="scientific">Pogona vitticeps</name>
    <name type="common">central bearded dragon</name>
    <dbReference type="NCBI Taxonomy" id="103695"/>
    <lineage>
        <taxon>Eukaryota</taxon>
        <taxon>Metazoa</taxon>
        <taxon>Chordata</taxon>
        <taxon>Craniata</taxon>
        <taxon>Vertebrata</taxon>
        <taxon>Euteleostomi</taxon>
        <taxon>Lepidosauria</taxon>
        <taxon>Squamata</taxon>
        <taxon>Bifurcata</taxon>
        <taxon>Unidentata</taxon>
        <taxon>Episquamata</taxon>
        <taxon>Toxicofera</taxon>
        <taxon>Iguania</taxon>
        <taxon>Acrodonta</taxon>
        <taxon>Agamidae</taxon>
        <taxon>Amphibolurinae</taxon>
        <taxon>Pogona</taxon>
    </lineage>
</organism>
<evidence type="ECO:0000256" key="2">
    <source>
        <dbReference type="ARBA" id="ARBA00022525"/>
    </source>
</evidence>
<dbReference type="InterPro" id="IPR016186">
    <property type="entry name" value="C-type_lectin-like/link_sf"/>
</dbReference>
<feature type="coiled-coil region" evidence="5">
    <location>
        <begin position="60"/>
        <end position="143"/>
    </location>
</feature>